<name>A0AAV1PKM6_SCOSC</name>
<dbReference type="Proteomes" id="UP001314229">
    <property type="component" value="Unassembled WGS sequence"/>
</dbReference>
<accession>A0AAV1PKM6</accession>
<gene>
    <name evidence="1" type="ORF">FSCOSCO3_A029033</name>
</gene>
<dbReference type="AlphaFoldDB" id="A0AAV1PKM6"/>
<proteinExistence type="predicted"/>
<keyword evidence="2" id="KW-1185">Reference proteome</keyword>
<sequence>MEARRGLRVQRSPDNINTHAVCLNTETQKHETRVMLRVTPDATFNMSKEITLLTRYFKSKLHRNVYCNLSRNNADNQFLDYGGSLNAPQRTDLKGVPAFASANITTTFTKKKRGNNNGNEPFQAHFKCLKVAFKID</sequence>
<reference evidence="1 2" key="1">
    <citation type="submission" date="2024-01" db="EMBL/GenBank/DDBJ databases">
        <authorList>
            <person name="Alioto T."/>
            <person name="Alioto T."/>
            <person name="Gomez Garrido J."/>
        </authorList>
    </citation>
    <scope>NUCLEOTIDE SEQUENCE [LARGE SCALE GENOMIC DNA]</scope>
</reference>
<evidence type="ECO:0000313" key="1">
    <source>
        <dbReference type="EMBL" id="CAK6972088.1"/>
    </source>
</evidence>
<protein>
    <submittedName>
        <fullName evidence="1">Uncharacterized protein</fullName>
    </submittedName>
</protein>
<dbReference type="EMBL" id="CAWUFR010000192">
    <property type="protein sequence ID" value="CAK6972088.1"/>
    <property type="molecule type" value="Genomic_DNA"/>
</dbReference>
<organism evidence="1 2">
    <name type="scientific">Scomber scombrus</name>
    <name type="common">Atlantic mackerel</name>
    <name type="synonym">Scomber vernalis</name>
    <dbReference type="NCBI Taxonomy" id="13677"/>
    <lineage>
        <taxon>Eukaryota</taxon>
        <taxon>Metazoa</taxon>
        <taxon>Chordata</taxon>
        <taxon>Craniata</taxon>
        <taxon>Vertebrata</taxon>
        <taxon>Euteleostomi</taxon>
        <taxon>Actinopterygii</taxon>
        <taxon>Neopterygii</taxon>
        <taxon>Teleostei</taxon>
        <taxon>Neoteleostei</taxon>
        <taxon>Acanthomorphata</taxon>
        <taxon>Pelagiaria</taxon>
        <taxon>Scombriformes</taxon>
        <taxon>Scombridae</taxon>
        <taxon>Scomber</taxon>
    </lineage>
</organism>
<evidence type="ECO:0000313" key="2">
    <source>
        <dbReference type="Proteomes" id="UP001314229"/>
    </source>
</evidence>
<comment type="caution">
    <text evidence="1">The sequence shown here is derived from an EMBL/GenBank/DDBJ whole genome shotgun (WGS) entry which is preliminary data.</text>
</comment>